<dbReference type="GeneID" id="92816417"/>
<protein>
    <submittedName>
        <fullName evidence="1">Uncharacterized protein</fullName>
    </submittedName>
</protein>
<proteinExistence type="predicted"/>
<dbReference type="OrthoDB" id="9930368at2"/>
<evidence type="ECO:0000313" key="2">
    <source>
        <dbReference type="Proteomes" id="UP000006008"/>
    </source>
</evidence>
<dbReference type="AlphaFoldDB" id="G5H6L2"/>
<sequence>MNPEKLKNLLPFLYNHRVRAQSACRMDALSRMYLAVNDLICVSAIDDYENRKKITHKINALYRVIDRTSASGLRRMYRLTKESTLTVYGIKDTECSRLYNDLLAGYVKNPDPAQELDIMACIVYELGSIADDVTGLDYYPFFQTKCRQWINELDTDGRWEGISQETAVRRLALLQDNSCIFRDDRFDDTLLQAYNYYSEQLTLPMKITADQLPLFGAWYDLLRIPGIFPYVPKRLKQVARLMEQFASQVKPRSDAWYLAISYAVVQCCSDLMDDLQQEAIQEAG</sequence>
<dbReference type="HOGENOM" id="CLU_978751_0_0_10"/>
<comment type="caution">
    <text evidence="1">The sequence shown here is derived from an EMBL/GenBank/DDBJ whole genome shotgun (WGS) entry which is preliminary data.</text>
</comment>
<dbReference type="Proteomes" id="UP000006008">
    <property type="component" value="Unassembled WGS sequence"/>
</dbReference>
<gene>
    <name evidence="1" type="ORF">HMPREF9450_00572</name>
</gene>
<dbReference type="RefSeq" id="WP_009133378.1">
    <property type="nucleotide sequence ID" value="NZ_CP102250.1"/>
</dbReference>
<accession>G5H6L2</accession>
<evidence type="ECO:0000313" key="1">
    <source>
        <dbReference type="EMBL" id="EHB92962.1"/>
    </source>
</evidence>
<organism evidence="1 2">
    <name type="scientific">Alistipes indistinctus YIT 12060</name>
    <dbReference type="NCBI Taxonomy" id="742725"/>
    <lineage>
        <taxon>Bacteria</taxon>
        <taxon>Pseudomonadati</taxon>
        <taxon>Bacteroidota</taxon>
        <taxon>Bacteroidia</taxon>
        <taxon>Bacteroidales</taxon>
        <taxon>Rikenellaceae</taxon>
        <taxon>Alistipes</taxon>
    </lineage>
</organism>
<dbReference type="PATRIC" id="fig|742725.3.peg.621"/>
<keyword evidence="2" id="KW-1185">Reference proteome</keyword>
<name>G5H6L2_9BACT</name>
<reference evidence="1 2" key="1">
    <citation type="submission" date="2011-08" db="EMBL/GenBank/DDBJ databases">
        <title>The Genome Sequence of Alistipes indistinctus YIT 12060.</title>
        <authorList>
            <consortium name="The Broad Institute Genome Sequencing Platform"/>
            <person name="Earl A."/>
            <person name="Ward D."/>
            <person name="Feldgarden M."/>
            <person name="Gevers D."/>
            <person name="Morotomi M."/>
            <person name="Young S.K."/>
            <person name="Zeng Q."/>
            <person name="Gargeya S."/>
            <person name="Fitzgerald M."/>
            <person name="Haas B."/>
            <person name="Abouelleil A."/>
            <person name="Alvarado L."/>
            <person name="Arachchi H.M."/>
            <person name="Berlin A."/>
            <person name="Brown A."/>
            <person name="Chapman S.B."/>
            <person name="Chen Z."/>
            <person name="Dunbar C."/>
            <person name="Freedman E."/>
            <person name="Gearin G."/>
            <person name="Gellesch M."/>
            <person name="Goldberg J."/>
            <person name="Griggs A."/>
            <person name="Gujja S."/>
            <person name="Heiman D."/>
            <person name="Howarth C."/>
            <person name="Larson L."/>
            <person name="Lui A."/>
            <person name="MacDonald P.J.P."/>
            <person name="Montmayeur A."/>
            <person name="Murphy C."/>
            <person name="Neiman D."/>
            <person name="Pearson M."/>
            <person name="Priest M."/>
            <person name="Roberts A."/>
            <person name="Saif S."/>
            <person name="Shea T."/>
            <person name="Shenoy N."/>
            <person name="Sisk P."/>
            <person name="Stolte C."/>
            <person name="Sykes S."/>
            <person name="Wortman J."/>
            <person name="Nusbaum C."/>
            <person name="Birren B."/>
        </authorList>
    </citation>
    <scope>NUCLEOTIDE SEQUENCE [LARGE SCALE GENOMIC DNA]</scope>
    <source>
        <strain evidence="1 2">YIT 12060</strain>
    </source>
</reference>
<dbReference type="EMBL" id="ADLD01000007">
    <property type="protein sequence ID" value="EHB92962.1"/>
    <property type="molecule type" value="Genomic_DNA"/>
</dbReference>